<evidence type="ECO:0000256" key="1">
    <source>
        <dbReference type="ARBA" id="ARBA00004141"/>
    </source>
</evidence>
<dbReference type="InterPro" id="IPR001807">
    <property type="entry name" value="ClC"/>
</dbReference>
<dbReference type="PANTHER" id="PTHR43427">
    <property type="entry name" value="CHLORIDE CHANNEL PROTEIN CLC-E"/>
    <property type="match status" value="1"/>
</dbReference>
<dbReference type="Gene3D" id="3.10.580.10">
    <property type="entry name" value="CBS-domain"/>
    <property type="match status" value="1"/>
</dbReference>
<keyword evidence="10" id="KW-0129">CBS domain</keyword>
<evidence type="ECO:0000256" key="7">
    <source>
        <dbReference type="ARBA" id="ARBA00023173"/>
    </source>
</evidence>
<feature type="transmembrane region" description="Helical" evidence="11">
    <location>
        <begin position="25"/>
        <end position="44"/>
    </location>
</feature>
<dbReference type="CDD" id="cd00400">
    <property type="entry name" value="Voltage_gated_ClC"/>
    <property type="match status" value="1"/>
</dbReference>
<dbReference type="PANTHER" id="PTHR43427:SF6">
    <property type="entry name" value="CHLORIDE CHANNEL PROTEIN CLC-E"/>
    <property type="match status" value="1"/>
</dbReference>
<keyword evidence="6 11" id="KW-0472">Membrane</keyword>
<evidence type="ECO:0000256" key="2">
    <source>
        <dbReference type="ARBA" id="ARBA00022448"/>
    </source>
</evidence>
<keyword evidence="3 11" id="KW-0812">Transmembrane</keyword>
<dbReference type="Proteomes" id="UP001623852">
    <property type="component" value="Chromosome"/>
</dbReference>
<feature type="transmembrane region" description="Helical" evidence="11">
    <location>
        <begin position="385"/>
        <end position="408"/>
    </location>
</feature>
<evidence type="ECO:0000256" key="9">
    <source>
        <dbReference type="ARBA" id="ARBA00023303"/>
    </source>
</evidence>
<dbReference type="InterPro" id="IPR046342">
    <property type="entry name" value="CBS_dom_sf"/>
</dbReference>
<accession>A0ABZ2UI88</accession>
<keyword evidence="7" id="KW-0869">Chloride channel</keyword>
<dbReference type="Gene3D" id="1.10.3080.10">
    <property type="entry name" value="Clc chloride channel"/>
    <property type="match status" value="1"/>
</dbReference>
<evidence type="ECO:0000313" key="13">
    <source>
        <dbReference type="EMBL" id="WYZ19279.1"/>
    </source>
</evidence>
<dbReference type="InterPro" id="IPR050368">
    <property type="entry name" value="ClC-type_chloride_channel"/>
</dbReference>
<protein>
    <submittedName>
        <fullName evidence="13">Chloride channel protein</fullName>
    </submittedName>
</protein>
<reference evidence="13 14" key="1">
    <citation type="submission" date="2024-03" db="EMBL/GenBank/DDBJ databases">
        <title>Flavobacterium soyae.</title>
        <authorList>
            <person name="Zheng W."/>
        </authorList>
    </citation>
    <scope>NUCLEOTIDE SEQUENCE [LARGE SCALE GENOMIC DNA]</scope>
    <source>
        <strain evidence="13 14">55</strain>
    </source>
</reference>
<proteinExistence type="predicted"/>
<sequence>MIKKLFRRLESIIALAQSILTPKQFIFLSSVLVGISCAFAVIVLKTFAHSVFSFATYISGILKLGFINSILPIIGILLTVLVVKKVLNGTIQKGTSQILYAVAKKASIIPKKQMYAQIVTSSLTVGLGGSAGLESPIVITGAAFGSNYAQNYKLAYKDRTLLIGCGVAAGIAAAFNAPIAGVLFAIEVLLVDVSISAFTPIMISAATGALVSAIVLDESILLSFKKQETFDYHNIPFYVVLGVLTGAIAVYYSRNFQKVEHYFSELKMGPYKKALIGSSLLALLIFIFPTLFGEGYESIKILSESDPGQLLDNTLFASWRNNQWVLLLFVGCTMMIKVFASGLTIGSGGNGGNFAPSLFLGSYLGYFFSKFIILTGLAKLPISNFTMVGMAGILSGLFHAPLTAIFLIAEITGGYGLMIPLMIVSSISFAISKRFEKYSLDVKNLAKKGHAFTSNKDSNILSTLDIDTIIQTDYLTVSPEEHLSKLVDLISHSNQVIFAVVNNERELVGVVHFNDIREIIFNAYRVKYTLIKDVMKTPAATISSNDSMEVVMTKFERSKTAFLPVLRNEKYFGMISKSIALEAYRMKLRSMTIE</sequence>
<evidence type="ECO:0000256" key="5">
    <source>
        <dbReference type="ARBA" id="ARBA00023065"/>
    </source>
</evidence>
<evidence type="ECO:0000259" key="12">
    <source>
        <dbReference type="PROSITE" id="PS51371"/>
    </source>
</evidence>
<evidence type="ECO:0000256" key="3">
    <source>
        <dbReference type="ARBA" id="ARBA00022692"/>
    </source>
</evidence>
<feature type="transmembrane region" description="Helical" evidence="11">
    <location>
        <begin position="198"/>
        <end position="216"/>
    </location>
</feature>
<evidence type="ECO:0000313" key="14">
    <source>
        <dbReference type="Proteomes" id="UP001623852"/>
    </source>
</evidence>
<feature type="domain" description="CBS" evidence="12">
    <location>
        <begin position="470"/>
        <end position="526"/>
    </location>
</feature>
<feature type="transmembrane region" description="Helical" evidence="11">
    <location>
        <begin position="64"/>
        <end position="83"/>
    </location>
</feature>
<dbReference type="RefSeq" id="WP_232680140.1">
    <property type="nucleotide sequence ID" value="NZ_CP150845.1"/>
</dbReference>
<keyword evidence="14" id="KW-1185">Reference proteome</keyword>
<gene>
    <name evidence="13" type="ORF">AABD74_19170</name>
</gene>
<dbReference type="Pfam" id="PF00571">
    <property type="entry name" value="CBS"/>
    <property type="match status" value="2"/>
</dbReference>
<dbReference type="PROSITE" id="PS51371">
    <property type="entry name" value="CBS"/>
    <property type="match status" value="2"/>
</dbReference>
<feature type="transmembrane region" description="Helical" evidence="11">
    <location>
        <begin position="274"/>
        <end position="292"/>
    </location>
</feature>
<dbReference type="SUPFAM" id="SSF81340">
    <property type="entry name" value="Clc chloride channel"/>
    <property type="match status" value="1"/>
</dbReference>
<dbReference type="InterPro" id="IPR000644">
    <property type="entry name" value="CBS_dom"/>
</dbReference>
<evidence type="ECO:0000256" key="8">
    <source>
        <dbReference type="ARBA" id="ARBA00023214"/>
    </source>
</evidence>
<keyword evidence="8" id="KW-0868">Chloride</keyword>
<feature type="domain" description="CBS" evidence="12">
    <location>
        <begin position="535"/>
        <end position="590"/>
    </location>
</feature>
<evidence type="ECO:0000256" key="6">
    <source>
        <dbReference type="ARBA" id="ARBA00023136"/>
    </source>
</evidence>
<dbReference type="Pfam" id="PF00654">
    <property type="entry name" value="Voltage_CLC"/>
    <property type="match status" value="1"/>
</dbReference>
<keyword evidence="5" id="KW-0406">Ion transport</keyword>
<feature type="transmembrane region" description="Helical" evidence="11">
    <location>
        <begin position="161"/>
        <end position="186"/>
    </location>
</feature>
<feature type="transmembrane region" description="Helical" evidence="11">
    <location>
        <begin position="358"/>
        <end position="378"/>
    </location>
</feature>
<dbReference type="PRINTS" id="PR00762">
    <property type="entry name" value="CLCHANNEL"/>
</dbReference>
<keyword evidence="4 11" id="KW-1133">Transmembrane helix</keyword>
<dbReference type="InterPro" id="IPR014743">
    <property type="entry name" value="Cl-channel_core"/>
</dbReference>
<keyword evidence="2" id="KW-0813">Transport</keyword>
<dbReference type="EMBL" id="CP150845">
    <property type="protein sequence ID" value="WYZ19279.1"/>
    <property type="molecule type" value="Genomic_DNA"/>
</dbReference>
<feature type="transmembrane region" description="Helical" evidence="11">
    <location>
        <begin position="237"/>
        <end position="254"/>
    </location>
</feature>
<name>A0ABZ2UI88_9FLAO</name>
<feature type="transmembrane region" description="Helical" evidence="11">
    <location>
        <begin position="414"/>
        <end position="431"/>
    </location>
</feature>
<comment type="subcellular location">
    <subcellularLocation>
        <location evidence="1">Membrane</location>
        <topology evidence="1">Multi-pass membrane protein</topology>
    </subcellularLocation>
</comment>
<keyword evidence="9" id="KW-0407">Ion channel</keyword>
<evidence type="ECO:0000256" key="11">
    <source>
        <dbReference type="SAM" id="Phobius"/>
    </source>
</evidence>
<dbReference type="SUPFAM" id="SSF54631">
    <property type="entry name" value="CBS-domain pair"/>
    <property type="match status" value="1"/>
</dbReference>
<evidence type="ECO:0000256" key="10">
    <source>
        <dbReference type="PROSITE-ProRule" id="PRU00703"/>
    </source>
</evidence>
<feature type="transmembrane region" description="Helical" evidence="11">
    <location>
        <begin position="324"/>
        <end position="346"/>
    </location>
</feature>
<organism evidence="13 14">
    <name type="scientific">Flavobacterium soyae</name>
    <dbReference type="NCBI Taxonomy" id="2903098"/>
    <lineage>
        <taxon>Bacteria</taxon>
        <taxon>Pseudomonadati</taxon>
        <taxon>Bacteroidota</taxon>
        <taxon>Flavobacteriia</taxon>
        <taxon>Flavobacteriales</taxon>
        <taxon>Flavobacteriaceae</taxon>
        <taxon>Flavobacterium</taxon>
    </lineage>
</organism>
<evidence type="ECO:0000256" key="4">
    <source>
        <dbReference type="ARBA" id="ARBA00022989"/>
    </source>
</evidence>